<evidence type="ECO:0000313" key="2">
    <source>
        <dbReference type="EMBL" id="MDQ0439281.1"/>
    </source>
</evidence>
<evidence type="ECO:0000313" key="3">
    <source>
        <dbReference type="Proteomes" id="UP001241603"/>
    </source>
</evidence>
<organism evidence="2 3">
    <name type="scientific">Kaistia dalseonensis</name>
    <dbReference type="NCBI Taxonomy" id="410840"/>
    <lineage>
        <taxon>Bacteria</taxon>
        <taxon>Pseudomonadati</taxon>
        <taxon>Pseudomonadota</taxon>
        <taxon>Alphaproteobacteria</taxon>
        <taxon>Hyphomicrobiales</taxon>
        <taxon>Kaistiaceae</taxon>
        <taxon>Kaistia</taxon>
    </lineage>
</organism>
<protein>
    <submittedName>
        <fullName evidence="2">Uncharacterized protein</fullName>
    </submittedName>
</protein>
<keyword evidence="1" id="KW-0812">Transmembrane</keyword>
<feature type="transmembrane region" description="Helical" evidence="1">
    <location>
        <begin position="6"/>
        <end position="24"/>
    </location>
</feature>
<keyword evidence="3" id="KW-1185">Reference proteome</keyword>
<evidence type="ECO:0000256" key="1">
    <source>
        <dbReference type="SAM" id="Phobius"/>
    </source>
</evidence>
<sequence>METYLLFIAPVIMGLAGLGIFVMARRGDRRDRHLHAGE</sequence>
<proteinExistence type="predicted"/>
<dbReference type="Proteomes" id="UP001241603">
    <property type="component" value="Unassembled WGS sequence"/>
</dbReference>
<reference evidence="2 3" key="1">
    <citation type="submission" date="2023-07" db="EMBL/GenBank/DDBJ databases">
        <title>Genomic Encyclopedia of Type Strains, Phase IV (KMG-IV): sequencing the most valuable type-strain genomes for metagenomic binning, comparative biology and taxonomic classification.</title>
        <authorList>
            <person name="Goeker M."/>
        </authorList>
    </citation>
    <scope>NUCLEOTIDE SEQUENCE [LARGE SCALE GENOMIC DNA]</scope>
    <source>
        <strain evidence="2 3">B6-8</strain>
    </source>
</reference>
<name>A0ABU0HAE0_9HYPH</name>
<gene>
    <name evidence="2" type="ORF">QO014_003682</name>
</gene>
<keyword evidence="1" id="KW-1133">Transmembrane helix</keyword>
<comment type="caution">
    <text evidence="2">The sequence shown here is derived from an EMBL/GenBank/DDBJ whole genome shotgun (WGS) entry which is preliminary data.</text>
</comment>
<dbReference type="EMBL" id="JAUSVO010000005">
    <property type="protein sequence ID" value="MDQ0439281.1"/>
    <property type="molecule type" value="Genomic_DNA"/>
</dbReference>
<accession>A0ABU0HAE0</accession>
<keyword evidence="1" id="KW-0472">Membrane</keyword>